<gene>
    <name evidence="2" type="ORF">KIN20_034362</name>
</gene>
<proteinExistence type="predicted"/>
<sequence>MRVVSIQFLVAWLSFNFLVYFMYKGEVIILIKVFGFIFDICIALLSTTTSTALYYNSKKFETAFKRCLHIRTQPHPEHVWESTANIVGFQGNQLKFGVREEGIRYFQQYQMAWS</sequence>
<evidence type="ECO:0000256" key="1">
    <source>
        <dbReference type="SAM" id="Phobius"/>
    </source>
</evidence>
<dbReference type="Proteomes" id="UP001196413">
    <property type="component" value="Unassembled WGS sequence"/>
</dbReference>
<keyword evidence="1" id="KW-0472">Membrane</keyword>
<keyword evidence="1" id="KW-0812">Transmembrane</keyword>
<evidence type="ECO:0000313" key="3">
    <source>
        <dbReference type="Proteomes" id="UP001196413"/>
    </source>
</evidence>
<name>A0AAD5RA20_PARTN</name>
<keyword evidence="3" id="KW-1185">Reference proteome</keyword>
<dbReference type="AlphaFoldDB" id="A0AAD5RA20"/>
<organism evidence="2 3">
    <name type="scientific">Parelaphostrongylus tenuis</name>
    <name type="common">Meningeal worm</name>
    <dbReference type="NCBI Taxonomy" id="148309"/>
    <lineage>
        <taxon>Eukaryota</taxon>
        <taxon>Metazoa</taxon>
        <taxon>Ecdysozoa</taxon>
        <taxon>Nematoda</taxon>
        <taxon>Chromadorea</taxon>
        <taxon>Rhabditida</taxon>
        <taxon>Rhabditina</taxon>
        <taxon>Rhabditomorpha</taxon>
        <taxon>Strongyloidea</taxon>
        <taxon>Metastrongylidae</taxon>
        <taxon>Parelaphostrongylus</taxon>
    </lineage>
</organism>
<feature type="transmembrane region" description="Helical" evidence="1">
    <location>
        <begin position="30"/>
        <end position="55"/>
    </location>
</feature>
<protein>
    <submittedName>
        <fullName evidence="2">Uncharacterized protein</fullName>
    </submittedName>
</protein>
<feature type="transmembrane region" description="Helical" evidence="1">
    <location>
        <begin position="6"/>
        <end position="23"/>
    </location>
</feature>
<comment type="caution">
    <text evidence="2">The sequence shown here is derived from an EMBL/GenBank/DDBJ whole genome shotgun (WGS) entry which is preliminary data.</text>
</comment>
<evidence type="ECO:0000313" key="2">
    <source>
        <dbReference type="EMBL" id="KAJ1372256.1"/>
    </source>
</evidence>
<keyword evidence="1" id="KW-1133">Transmembrane helix</keyword>
<accession>A0AAD5RA20</accession>
<reference evidence="2" key="1">
    <citation type="submission" date="2021-06" db="EMBL/GenBank/DDBJ databases">
        <title>Parelaphostrongylus tenuis whole genome reference sequence.</title>
        <authorList>
            <person name="Garwood T.J."/>
            <person name="Larsen P.A."/>
            <person name="Fountain-Jones N.M."/>
            <person name="Garbe J.R."/>
            <person name="Macchietto M.G."/>
            <person name="Kania S.A."/>
            <person name="Gerhold R.W."/>
            <person name="Richards J.E."/>
            <person name="Wolf T.M."/>
        </authorList>
    </citation>
    <scope>NUCLEOTIDE SEQUENCE</scope>
    <source>
        <strain evidence="2">MNPRO001-30</strain>
        <tissue evidence="2">Meninges</tissue>
    </source>
</reference>
<dbReference type="EMBL" id="JAHQIW010007117">
    <property type="protein sequence ID" value="KAJ1372256.1"/>
    <property type="molecule type" value="Genomic_DNA"/>
</dbReference>